<gene>
    <name evidence="1" type="ORF">BG261_05455</name>
</gene>
<dbReference type="RefSeq" id="WP_070792769.1">
    <property type="nucleotide sequence ID" value="NZ_MKIR01000023.1"/>
</dbReference>
<protein>
    <submittedName>
        <fullName evidence="1">Uncharacterized protein</fullName>
    </submittedName>
</protein>
<dbReference type="OrthoDB" id="2190431at2"/>
<proteinExistence type="predicted"/>
<organism evidence="1 2">
    <name type="scientific">Floricoccus tropicus</name>
    <dbReference type="NCBI Taxonomy" id="1859473"/>
    <lineage>
        <taxon>Bacteria</taxon>
        <taxon>Bacillati</taxon>
        <taxon>Bacillota</taxon>
        <taxon>Bacilli</taxon>
        <taxon>Lactobacillales</taxon>
        <taxon>Streptococcaceae</taxon>
        <taxon>Floricoccus</taxon>
    </lineage>
</organism>
<dbReference type="Proteomes" id="UP000178622">
    <property type="component" value="Unassembled WGS sequence"/>
</dbReference>
<dbReference type="EMBL" id="MKIR01000023">
    <property type="protein sequence ID" value="OFI48836.1"/>
    <property type="molecule type" value="Genomic_DNA"/>
</dbReference>
<comment type="caution">
    <text evidence="1">The sequence shown here is derived from an EMBL/GenBank/DDBJ whole genome shotgun (WGS) entry which is preliminary data.</text>
</comment>
<sequence>MAKTLETKKCEKALWGYSQNMGTFGCFEVKIGFDIKNIEIVDYITINTKSEIRAYEIKVSENDFNSSAKLSFVGDYNYMVMPKELFEKLRDKKNEKLSRLMFSGVGFLTVDERGAIGLVRKPNKKMIYIEDKIKIQSSILRSLSREVKKAYKQNPYWEEIKND</sequence>
<dbReference type="PROSITE" id="PS51257">
    <property type="entry name" value="PROKAR_LIPOPROTEIN"/>
    <property type="match status" value="1"/>
</dbReference>
<dbReference type="STRING" id="1859473.BG261_05455"/>
<reference evidence="2" key="1">
    <citation type="submission" date="2016-09" db="EMBL/GenBank/DDBJ databases">
        <title>Draft genome sequence of a novel species of the family Streptococcaceae isolated from flowers.</title>
        <authorList>
            <person name="Chuah L.-O."/>
            <person name="Yap K.-P."/>
            <person name="Thong K.L."/>
            <person name="Liong M.T."/>
            <person name="Ahmad R."/>
            <person name="Rusul G."/>
        </authorList>
    </citation>
    <scope>NUCLEOTIDE SEQUENCE [LARGE SCALE GENOMIC DNA]</scope>
    <source>
        <strain evidence="2">DF1</strain>
    </source>
</reference>
<keyword evidence="2" id="KW-1185">Reference proteome</keyword>
<evidence type="ECO:0000313" key="2">
    <source>
        <dbReference type="Proteomes" id="UP000178622"/>
    </source>
</evidence>
<evidence type="ECO:0000313" key="1">
    <source>
        <dbReference type="EMBL" id="OFI48836.1"/>
    </source>
</evidence>
<name>A0A1E8GLH0_9LACT</name>
<dbReference type="AlphaFoldDB" id="A0A1E8GLH0"/>
<accession>A0A1E8GLH0</accession>